<evidence type="ECO:0000256" key="1">
    <source>
        <dbReference type="ARBA" id="ARBA00001633"/>
    </source>
</evidence>
<dbReference type="InterPro" id="IPR011060">
    <property type="entry name" value="RibuloseP-bd_barrel"/>
</dbReference>
<evidence type="ECO:0000256" key="4">
    <source>
        <dbReference type="ARBA" id="ARBA00022605"/>
    </source>
</evidence>
<evidence type="ECO:0000259" key="10">
    <source>
        <dbReference type="Pfam" id="PF00218"/>
    </source>
</evidence>
<dbReference type="GO" id="GO:0000162">
    <property type="term" value="P:L-tryptophan biosynthetic process"/>
    <property type="evidence" value="ECO:0007669"/>
    <property type="project" value="UniProtKB-UniRule"/>
</dbReference>
<dbReference type="UniPathway" id="UPA00035">
    <property type="reaction ID" value="UER00043"/>
</dbReference>
<feature type="domain" description="Indole-3-glycerol phosphate synthase" evidence="10">
    <location>
        <begin position="3"/>
        <end position="255"/>
    </location>
</feature>
<dbReference type="NCBIfam" id="NF001377">
    <property type="entry name" value="PRK00278.2-4"/>
    <property type="match status" value="1"/>
</dbReference>
<dbReference type="AlphaFoldDB" id="A0A1Q6R2Q8"/>
<keyword evidence="8 9" id="KW-0456">Lyase</keyword>
<dbReference type="HAMAP" id="MF_00134_B">
    <property type="entry name" value="IGPS_B"/>
    <property type="match status" value="1"/>
</dbReference>
<dbReference type="InterPro" id="IPR045186">
    <property type="entry name" value="Indole-3-glycerol_P_synth"/>
</dbReference>
<evidence type="ECO:0000256" key="6">
    <source>
        <dbReference type="ARBA" id="ARBA00022822"/>
    </source>
</evidence>
<dbReference type="Pfam" id="PF00218">
    <property type="entry name" value="IGPS"/>
    <property type="match status" value="1"/>
</dbReference>
<comment type="similarity">
    <text evidence="3 9">Belongs to the TrpC family.</text>
</comment>
<gene>
    <name evidence="9" type="primary">trpC</name>
    <name evidence="11" type="ORF">BHW43_08940</name>
</gene>
<evidence type="ECO:0000256" key="3">
    <source>
        <dbReference type="ARBA" id="ARBA00008737"/>
    </source>
</evidence>
<dbReference type="GO" id="GO:0004640">
    <property type="term" value="F:phosphoribosylanthranilate isomerase activity"/>
    <property type="evidence" value="ECO:0007669"/>
    <property type="project" value="TreeGrafter"/>
</dbReference>
<dbReference type="Proteomes" id="UP000186777">
    <property type="component" value="Unassembled WGS sequence"/>
</dbReference>
<evidence type="ECO:0000256" key="8">
    <source>
        <dbReference type="ARBA" id="ARBA00023239"/>
    </source>
</evidence>
<reference evidence="11 12" key="1">
    <citation type="journal article" date="2016" name="Nat. Biotechnol.">
        <title>Measurement of bacterial replication rates in microbial communities.</title>
        <authorList>
            <person name="Brown C.T."/>
            <person name="Olm M.R."/>
            <person name="Thomas B.C."/>
            <person name="Banfield J.F."/>
        </authorList>
    </citation>
    <scope>NUCLEOTIDE SEQUENCE [LARGE SCALE GENOMIC DNA]</scope>
    <source>
        <strain evidence="11">46_33</strain>
    </source>
</reference>
<dbReference type="InterPro" id="IPR013785">
    <property type="entry name" value="Aldolase_TIM"/>
</dbReference>
<dbReference type="EC" id="4.1.1.48" evidence="9"/>
<accession>A0A1Q6R2Q8</accession>
<dbReference type="PROSITE" id="PS00614">
    <property type="entry name" value="IGPS"/>
    <property type="match status" value="1"/>
</dbReference>
<dbReference type="Gene3D" id="3.20.20.70">
    <property type="entry name" value="Aldolase class I"/>
    <property type="match status" value="1"/>
</dbReference>
<evidence type="ECO:0000256" key="2">
    <source>
        <dbReference type="ARBA" id="ARBA00004696"/>
    </source>
</evidence>
<evidence type="ECO:0000256" key="7">
    <source>
        <dbReference type="ARBA" id="ARBA00023141"/>
    </source>
</evidence>
<dbReference type="EMBL" id="MNTG01000042">
    <property type="protein sequence ID" value="OLA36661.1"/>
    <property type="molecule type" value="Genomic_DNA"/>
</dbReference>
<evidence type="ECO:0000313" key="12">
    <source>
        <dbReference type="Proteomes" id="UP000186777"/>
    </source>
</evidence>
<comment type="caution">
    <text evidence="11">The sequence shown here is derived from an EMBL/GenBank/DDBJ whole genome shotgun (WGS) entry which is preliminary data.</text>
</comment>
<keyword evidence="7 9" id="KW-0057">Aromatic amino acid biosynthesis</keyword>
<keyword evidence="6 9" id="KW-0822">Tryptophan biosynthesis</keyword>
<evidence type="ECO:0000256" key="9">
    <source>
        <dbReference type="HAMAP-Rule" id="MF_00134"/>
    </source>
</evidence>
<organism evidence="11 12">
    <name type="scientific">Phascolarctobacterium succinatutens</name>
    <dbReference type="NCBI Taxonomy" id="626940"/>
    <lineage>
        <taxon>Bacteria</taxon>
        <taxon>Bacillati</taxon>
        <taxon>Bacillota</taxon>
        <taxon>Negativicutes</taxon>
        <taxon>Acidaminococcales</taxon>
        <taxon>Acidaminococcaceae</taxon>
        <taxon>Phascolarctobacterium</taxon>
    </lineage>
</organism>
<proteinExistence type="inferred from homology"/>
<dbReference type="STRING" id="626940.BHW43_08940"/>
<dbReference type="PANTHER" id="PTHR22854:SF2">
    <property type="entry name" value="INDOLE-3-GLYCEROL-PHOSPHATE SYNTHASE"/>
    <property type="match status" value="1"/>
</dbReference>
<comment type="pathway">
    <text evidence="2 9">Amino-acid biosynthesis; L-tryptophan biosynthesis; L-tryptophan from chorismate: step 4/5.</text>
</comment>
<dbReference type="FunFam" id="3.20.20.70:FF:000024">
    <property type="entry name" value="Indole-3-glycerol phosphate synthase"/>
    <property type="match status" value="1"/>
</dbReference>
<dbReference type="PANTHER" id="PTHR22854">
    <property type="entry name" value="TRYPTOPHAN BIOSYNTHESIS PROTEIN"/>
    <property type="match status" value="1"/>
</dbReference>
<dbReference type="RefSeq" id="WP_303680288.1">
    <property type="nucleotide sequence ID" value="NZ_DBFZQJ010000185.1"/>
</dbReference>
<protein>
    <recommendedName>
        <fullName evidence="9">Indole-3-glycerol phosphate synthase</fullName>
        <shortName evidence="9">IGPS</shortName>
        <ecNumber evidence="9">4.1.1.48</ecNumber>
    </recommendedName>
</protein>
<name>A0A1Q6R2Q8_9FIRM</name>
<dbReference type="InterPro" id="IPR013798">
    <property type="entry name" value="Indole-3-glycerol_P_synth_dom"/>
</dbReference>
<comment type="catalytic activity">
    <reaction evidence="1 9">
        <text>1-(2-carboxyphenylamino)-1-deoxy-D-ribulose 5-phosphate + H(+) = (1S,2R)-1-C-(indol-3-yl)glycerol 3-phosphate + CO2 + H2O</text>
        <dbReference type="Rhea" id="RHEA:23476"/>
        <dbReference type="ChEBI" id="CHEBI:15377"/>
        <dbReference type="ChEBI" id="CHEBI:15378"/>
        <dbReference type="ChEBI" id="CHEBI:16526"/>
        <dbReference type="ChEBI" id="CHEBI:58613"/>
        <dbReference type="ChEBI" id="CHEBI:58866"/>
        <dbReference type="EC" id="4.1.1.48"/>
    </reaction>
</comment>
<evidence type="ECO:0000256" key="5">
    <source>
        <dbReference type="ARBA" id="ARBA00022793"/>
    </source>
</evidence>
<evidence type="ECO:0000313" key="11">
    <source>
        <dbReference type="EMBL" id="OLA36661.1"/>
    </source>
</evidence>
<dbReference type="CDD" id="cd00331">
    <property type="entry name" value="IGPS"/>
    <property type="match status" value="1"/>
</dbReference>
<keyword evidence="4 9" id="KW-0028">Amino-acid biosynthesis</keyword>
<dbReference type="InterPro" id="IPR001468">
    <property type="entry name" value="Indole-3-GlycerolPSynthase_CS"/>
</dbReference>
<dbReference type="SUPFAM" id="SSF51366">
    <property type="entry name" value="Ribulose-phoshate binding barrel"/>
    <property type="match status" value="1"/>
</dbReference>
<sequence>MILDEVAEYTKERVRALKAHKSLYAVRDEAEGRPQGKDFRAALAAPGLSVIAELKKASPSKGIIAPDFTDIYLRKAAEYEAGGAAAISCLTEPKFFQGSDAYLQAVRQRVELPLLRKDFTLDEYQIYEAKCIGADAVLLICSLLSAAQLGEYLAQVQELGLSALVEAHTAGEVQQALAAGAEIIGVNNRNLKDFSVNPVNSLRLRDAIPASKLFVAESGIQCAADTQALKQAGVQAVLVGEALMRSADAAAMLKEMRDA</sequence>
<dbReference type="GO" id="GO:0004425">
    <property type="term" value="F:indole-3-glycerol-phosphate synthase activity"/>
    <property type="evidence" value="ECO:0007669"/>
    <property type="project" value="UniProtKB-UniRule"/>
</dbReference>
<keyword evidence="5 9" id="KW-0210">Decarboxylase</keyword>